<accession>A0ACC5PX30</accession>
<name>A0ACC5PX30_ENTAG</name>
<protein>
    <submittedName>
        <fullName evidence="1">Phage integrase Arm DNA-binding domain-containing protein</fullName>
    </submittedName>
</protein>
<dbReference type="Proteomes" id="UP000610459">
    <property type="component" value="Unassembled WGS sequence"/>
</dbReference>
<evidence type="ECO:0000313" key="2">
    <source>
        <dbReference type="Proteomes" id="UP000610459"/>
    </source>
</evidence>
<proteinExistence type="predicted"/>
<organism evidence="1 2">
    <name type="scientific">Enterobacter agglomerans</name>
    <name type="common">Erwinia herbicola</name>
    <name type="synonym">Pantoea agglomerans</name>
    <dbReference type="NCBI Taxonomy" id="549"/>
    <lineage>
        <taxon>Bacteria</taxon>
        <taxon>Pseudomonadati</taxon>
        <taxon>Pseudomonadota</taxon>
        <taxon>Gammaproteobacteria</taxon>
        <taxon>Enterobacterales</taxon>
        <taxon>Erwiniaceae</taxon>
        <taxon>Pantoea</taxon>
        <taxon>Pantoea agglomerans group</taxon>
    </lineage>
</organism>
<dbReference type="EMBL" id="JACYNR010000041">
    <property type="protein sequence ID" value="MBD8129178.1"/>
    <property type="molecule type" value="Genomic_DNA"/>
</dbReference>
<keyword evidence="1" id="KW-0238">DNA-binding</keyword>
<keyword evidence="2" id="KW-1185">Reference proteome</keyword>
<comment type="caution">
    <text evidence="1">The sequence shown here is derived from an EMBL/GenBank/DDBJ whole genome shotgun (WGS) entry which is preliminary data.</text>
</comment>
<evidence type="ECO:0000313" key="1">
    <source>
        <dbReference type="EMBL" id="MBD8129178.1"/>
    </source>
</evidence>
<sequence>MARPRKYNIDVPGLSCYTDARTNKIYWRYKNPATGTFHGLGEDPIKAAQLAVMANERFSEQRIQAMIGSASNNSHVPTGPRTAEWADTYIAIQHKRLAGGELKKKTVELREFGVREFRRLAGNKMLNDINVRDIVEVLEMKTDQGATRMAQIIRATLIDLFKEAQHAGEVQPGFNPALAARNPRSPVGRNRLTLSEWEVIFAAAGKYQPWVQNSLLLAVVTGQRRGDIAKMQFADVWDGLLHIEQEKTGMKIALPLTLRCNALGLTVGEVISRCRDNVLSPYLLHSAYVQKINKGKLSHMFQVCRKRTDLHWKVGQPPSFHEQRSLSERLYEKQGVDTQKLLGHKSRKMTDSYHDDRGREWKVISI</sequence>
<reference evidence="1 2" key="1">
    <citation type="journal article" date="2020" name="FEMS Microbiol. Ecol.">
        <title>Temporal dynamics of bacterial communities during seed development and maturation.</title>
        <authorList>
            <person name="Chesneau G."/>
            <person name="Torres-Cortes G."/>
            <person name="Briand M."/>
            <person name="Darrasse A."/>
            <person name="Preveaux A."/>
            <person name="Marais C."/>
            <person name="Jacques M.A."/>
            <person name="Shade A."/>
            <person name="Barret M."/>
        </authorList>
    </citation>
    <scope>NUCLEOTIDE SEQUENCE [LARGE SCALE GENOMIC DNA]</scope>
    <source>
        <strain evidence="1 2">CFBP13709</strain>
    </source>
</reference>
<gene>
    <name evidence="1" type="ORF">IFT41_24090</name>
</gene>